<evidence type="ECO:0000313" key="3">
    <source>
        <dbReference type="Proteomes" id="UP001500731"/>
    </source>
</evidence>
<dbReference type="PANTHER" id="PTHR35339:SF4">
    <property type="entry name" value="LINALOOL DEHYDRATASE_ISOMERASE DOMAIN-CONTAINING PROTEIN"/>
    <property type="match status" value="1"/>
</dbReference>
<sequence length="689" mass="73848">MNAGEGSVGEESVRDHIAKTRMDPALSPFTGWSRAHWEAVADHWLGQVARYDSPGGALPRLPGRITGDGVRREGMETVGRSFLLAAPRIAGAADVSDPVVQGHLERYSRALLAGTQPGGSETWPRGVTCRLPLTGITNSIVEAANIAFGLHVSREQLWDGLTRPEQRQLADWLRHHARCEVWQNNWQLFPAMAEAFLRSVGEDAAGLQSQRNVARVESWYLGDGWYTDGPEHAVDYYNAWAIHPYLWAWYRMTDTVHTPDGQRHLERLHEFTGSLAHLFASDGSVLHQGRSLTYRTAVLAALWCADASDASALTPGQTRRIASGVLSRFTSQGVGVGAPLTLGWYDAFEPMCQDYSGFGSPYLAGIGFLGLAQPATAPVWTALEQAQPSDQGPFTRPIEPVGWVLRAASDGIVRMANHGSDHATLPVGDDVDRDDPHYAKFGYTTHTAPGTGPAWVDAIDSHFALVDAEGNGSRRSTLRATRVDGALSGSVHVPQFARRALPGCAVTTVTASGDTFEVRAHLVQTDQPWAMREGGYAVADDTPLDSGVFEDGAWVRGRDGLLSAVVALHGWDEDPALAPVPESGEGPGPSAPGARVFAYRDANAFGPHSATPALVGRTGIGKTVVATLHVLERGGAVDPHAWRDRVTVQVDGTLVRIDGLGDDTVAVDLATFVPWDGHAGLTGPRGDAA</sequence>
<comment type="caution">
    <text evidence="2">The sequence shown here is derived from an EMBL/GenBank/DDBJ whole genome shotgun (WGS) entry which is preliminary data.</text>
</comment>
<name>A0ABP8PCA5_9MICO</name>
<reference evidence="3" key="1">
    <citation type="journal article" date="2019" name="Int. J. Syst. Evol. Microbiol.">
        <title>The Global Catalogue of Microorganisms (GCM) 10K type strain sequencing project: providing services to taxonomists for standard genome sequencing and annotation.</title>
        <authorList>
            <consortium name="The Broad Institute Genomics Platform"/>
            <consortium name="The Broad Institute Genome Sequencing Center for Infectious Disease"/>
            <person name="Wu L."/>
            <person name="Ma J."/>
        </authorList>
    </citation>
    <scope>NUCLEOTIDE SEQUENCE [LARGE SCALE GENOMIC DNA]</scope>
    <source>
        <strain evidence="3">JCM 17839</strain>
    </source>
</reference>
<dbReference type="PANTHER" id="PTHR35339">
    <property type="entry name" value="LINALOOL DEHYDRATASE_ISOMERASE DOMAIN-CONTAINING PROTEIN"/>
    <property type="match status" value="1"/>
</dbReference>
<dbReference type="InterPro" id="IPR016624">
    <property type="entry name" value="UCP014753"/>
</dbReference>
<accession>A0ABP8PCA5</accession>
<dbReference type="Pfam" id="PF10022">
    <property type="entry name" value="DUF2264"/>
    <property type="match status" value="1"/>
</dbReference>
<dbReference type="Proteomes" id="UP001500731">
    <property type="component" value="Unassembled WGS sequence"/>
</dbReference>
<feature type="domain" description="DUF2264" evidence="1">
    <location>
        <begin position="33"/>
        <end position="385"/>
    </location>
</feature>
<evidence type="ECO:0000313" key="2">
    <source>
        <dbReference type="EMBL" id="GAA4483862.1"/>
    </source>
</evidence>
<evidence type="ECO:0000259" key="1">
    <source>
        <dbReference type="Pfam" id="PF10022"/>
    </source>
</evidence>
<protein>
    <recommendedName>
        <fullName evidence="1">DUF2264 domain-containing protein</fullName>
    </recommendedName>
</protein>
<dbReference type="EMBL" id="BAABGP010000010">
    <property type="protein sequence ID" value="GAA4483862.1"/>
    <property type="molecule type" value="Genomic_DNA"/>
</dbReference>
<organism evidence="2 3">
    <name type="scientific">Microbacterium panaciterrae</name>
    <dbReference type="NCBI Taxonomy" id="985759"/>
    <lineage>
        <taxon>Bacteria</taxon>
        <taxon>Bacillati</taxon>
        <taxon>Actinomycetota</taxon>
        <taxon>Actinomycetes</taxon>
        <taxon>Micrococcales</taxon>
        <taxon>Microbacteriaceae</taxon>
        <taxon>Microbacterium</taxon>
    </lineage>
</organism>
<gene>
    <name evidence="2" type="ORF">GCM10023171_15980</name>
</gene>
<keyword evidence="3" id="KW-1185">Reference proteome</keyword>
<proteinExistence type="predicted"/>
<dbReference type="InterPro" id="IPR049349">
    <property type="entry name" value="DUF2264_N"/>
</dbReference>